<sequence length="279" mass="30265">MPPRKLNTANLDEVDDLVKQTADAVSLFADDDGDFLKVVALDLIDPNPNQPRRSFDPADLDDLARSIAAVGVIQPILVTRVGDRYQLIAGERRVRASRLAGKTSIKAVVTRSASPSVVALVENIQRADLNALELAAGVRSMLDHHATQREVARLLGKSDSFVSRALKLLDLPAAILEEYPEQSGQVSINAMFEIAEAPRALQGELWQRAKEGAPIKALRAVRRDTAPPPRSTTPAPILRTLPKVAKGLAALDAAALNEAEVDALQALRDQIDALLRHRR</sequence>
<organism evidence="5 6">
    <name type="scientific">Azospirillum thermophilum</name>
    <dbReference type="NCBI Taxonomy" id="2202148"/>
    <lineage>
        <taxon>Bacteria</taxon>
        <taxon>Pseudomonadati</taxon>
        <taxon>Pseudomonadota</taxon>
        <taxon>Alphaproteobacteria</taxon>
        <taxon>Rhodospirillales</taxon>
        <taxon>Azospirillaceae</taxon>
        <taxon>Azospirillum</taxon>
    </lineage>
</organism>
<dbReference type="EMBL" id="CP029358">
    <property type="protein sequence ID" value="AWK89861.1"/>
    <property type="molecule type" value="Genomic_DNA"/>
</dbReference>
<dbReference type="CDD" id="cd16393">
    <property type="entry name" value="SPO0J_N"/>
    <property type="match status" value="1"/>
</dbReference>
<evidence type="ECO:0000313" key="6">
    <source>
        <dbReference type="Proteomes" id="UP000245629"/>
    </source>
</evidence>
<evidence type="ECO:0000256" key="2">
    <source>
        <dbReference type="ARBA" id="ARBA00022829"/>
    </source>
</evidence>
<proteinExistence type="inferred from homology"/>
<dbReference type="GO" id="GO:0005694">
    <property type="term" value="C:chromosome"/>
    <property type="evidence" value="ECO:0007669"/>
    <property type="project" value="TreeGrafter"/>
</dbReference>
<dbReference type="AlphaFoldDB" id="A0A2S2CZD5"/>
<evidence type="ECO:0000256" key="3">
    <source>
        <dbReference type="ARBA" id="ARBA00023125"/>
    </source>
</evidence>
<dbReference type="GO" id="GO:0003677">
    <property type="term" value="F:DNA binding"/>
    <property type="evidence" value="ECO:0007669"/>
    <property type="project" value="UniProtKB-KW"/>
</dbReference>
<name>A0A2S2CZD5_9PROT</name>
<dbReference type="InterPro" id="IPR003115">
    <property type="entry name" value="ParB_N"/>
</dbReference>
<gene>
    <name evidence="5" type="ORF">DEW08_27935</name>
</gene>
<dbReference type="SMART" id="SM00470">
    <property type="entry name" value="ParB"/>
    <property type="match status" value="1"/>
</dbReference>
<dbReference type="PANTHER" id="PTHR33375:SF1">
    <property type="entry name" value="CHROMOSOME-PARTITIONING PROTEIN PARB-RELATED"/>
    <property type="match status" value="1"/>
</dbReference>
<dbReference type="SUPFAM" id="SSF110849">
    <property type="entry name" value="ParB/Sulfiredoxin"/>
    <property type="match status" value="1"/>
</dbReference>
<accession>A0A2S2CZD5</accession>
<dbReference type="Proteomes" id="UP000245629">
    <property type="component" value="Plasmid unnamed3"/>
</dbReference>
<dbReference type="RefSeq" id="WP_109333581.1">
    <property type="nucleotide sequence ID" value="NZ_CP029358.1"/>
</dbReference>
<dbReference type="GO" id="GO:0007059">
    <property type="term" value="P:chromosome segregation"/>
    <property type="evidence" value="ECO:0007669"/>
    <property type="project" value="UniProtKB-KW"/>
</dbReference>
<dbReference type="Pfam" id="PF17762">
    <property type="entry name" value="HTH_ParB"/>
    <property type="match status" value="1"/>
</dbReference>
<dbReference type="InterPro" id="IPR050336">
    <property type="entry name" value="Chromosome_partition/occlusion"/>
</dbReference>
<dbReference type="Gene3D" id="1.10.10.2830">
    <property type="match status" value="1"/>
</dbReference>
<dbReference type="InterPro" id="IPR004437">
    <property type="entry name" value="ParB/RepB/Spo0J"/>
</dbReference>
<evidence type="ECO:0000259" key="4">
    <source>
        <dbReference type="SMART" id="SM00470"/>
    </source>
</evidence>
<keyword evidence="2" id="KW-0159">Chromosome partition</keyword>
<dbReference type="Pfam" id="PF02195">
    <property type="entry name" value="ParB_N"/>
    <property type="match status" value="1"/>
</dbReference>
<keyword evidence="5" id="KW-0614">Plasmid</keyword>
<dbReference type="OrthoDB" id="9802051at2"/>
<feature type="domain" description="ParB-like N-terminal" evidence="4">
    <location>
        <begin position="37"/>
        <end position="124"/>
    </location>
</feature>
<dbReference type="NCBIfam" id="TIGR00180">
    <property type="entry name" value="parB_part"/>
    <property type="match status" value="1"/>
</dbReference>
<dbReference type="InterPro" id="IPR041468">
    <property type="entry name" value="HTH_ParB/Spo0J"/>
</dbReference>
<dbReference type="FunFam" id="3.90.1530.30:FF:000001">
    <property type="entry name" value="Chromosome partitioning protein ParB"/>
    <property type="match status" value="1"/>
</dbReference>
<comment type="similarity">
    <text evidence="1">Belongs to the ParB family.</text>
</comment>
<evidence type="ECO:0000313" key="5">
    <source>
        <dbReference type="EMBL" id="AWK89861.1"/>
    </source>
</evidence>
<dbReference type="KEGG" id="azz:DEW08_27935"/>
<dbReference type="InterPro" id="IPR036086">
    <property type="entry name" value="ParB/Sulfiredoxin_sf"/>
</dbReference>
<keyword evidence="3" id="KW-0238">DNA-binding</keyword>
<evidence type="ECO:0000256" key="1">
    <source>
        <dbReference type="ARBA" id="ARBA00006295"/>
    </source>
</evidence>
<dbReference type="PANTHER" id="PTHR33375">
    <property type="entry name" value="CHROMOSOME-PARTITIONING PROTEIN PARB-RELATED"/>
    <property type="match status" value="1"/>
</dbReference>
<protein>
    <submittedName>
        <fullName evidence="5">Chromosome partitioning protein</fullName>
    </submittedName>
</protein>
<reference evidence="6" key="1">
    <citation type="submission" date="2018-05" db="EMBL/GenBank/DDBJ databases">
        <title>Azospirillum thermophila sp. nov., a novel isolated from hot spring.</title>
        <authorList>
            <person name="Zhao Z."/>
        </authorList>
    </citation>
    <scope>NUCLEOTIDE SEQUENCE [LARGE SCALE GENOMIC DNA]</scope>
    <source>
        <strain evidence="6">CFH 70021</strain>
        <plasmid evidence="6">unnamed3</plasmid>
    </source>
</reference>
<dbReference type="Gene3D" id="3.90.1530.30">
    <property type="match status" value="1"/>
</dbReference>
<geneLocation type="plasmid" evidence="5 6">
    <name>unnamed3</name>
</geneLocation>
<keyword evidence="6" id="KW-1185">Reference proteome</keyword>